<dbReference type="Pfam" id="PF02181">
    <property type="entry name" value="FH2"/>
    <property type="match status" value="1"/>
</dbReference>
<name>A0A0E9NIQ1_SAICN</name>
<evidence type="ECO:0000259" key="4">
    <source>
        <dbReference type="PROSITE" id="PS51444"/>
    </source>
</evidence>
<feature type="coiled-coil region" evidence="1">
    <location>
        <begin position="902"/>
        <end position="977"/>
    </location>
</feature>
<dbReference type="EMBL" id="BACD03000021">
    <property type="protein sequence ID" value="GAO49290.1"/>
    <property type="molecule type" value="Genomic_DNA"/>
</dbReference>
<gene>
    <name evidence="5" type="ORF">G7K_3442-t1</name>
</gene>
<proteinExistence type="predicted"/>
<feature type="domain" description="GBD/FH3" evidence="3">
    <location>
        <begin position="377"/>
        <end position="861"/>
    </location>
</feature>
<dbReference type="InterPro" id="IPR015425">
    <property type="entry name" value="FH2_Formin"/>
</dbReference>
<dbReference type="InterPro" id="IPR011989">
    <property type="entry name" value="ARM-like"/>
</dbReference>
<evidence type="ECO:0000256" key="2">
    <source>
        <dbReference type="SAM" id="MobiDB-lite"/>
    </source>
</evidence>
<dbReference type="PANTHER" id="PTHR45725">
    <property type="entry name" value="FORMIN HOMOLOGY 2 FAMILY MEMBER"/>
    <property type="match status" value="1"/>
</dbReference>
<dbReference type="InterPro" id="IPR014768">
    <property type="entry name" value="GBD/FH3_dom"/>
</dbReference>
<evidence type="ECO:0000313" key="6">
    <source>
        <dbReference type="Proteomes" id="UP000033140"/>
    </source>
</evidence>
<dbReference type="OrthoDB" id="1104827at2759"/>
<dbReference type="SMART" id="SM01140">
    <property type="entry name" value="Drf_GBD"/>
    <property type="match status" value="1"/>
</dbReference>
<comment type="caution">
    <text evidence="5">The sequence shown here is derived from an EMBL/GenBank/DDBJ whole genome shotgun (WGS) entry which is preliminary data.</text>
</comment>
<feature type="compositionally biased region" description="Pro residues" evidence="2">
    <location>
        <begin position="1325"/>
        <end position="1348"/>
    </location>
</feature>
<dbReference type="PANTHER" id="PTHR45725:SF1">
    <property type="entry name" value="DISHEVELLED ASSOCIATED ACTIVATOR OF MORPHOGENESIS, ISOFORM D"/>
    <property type="match status" value="1"/>
</dbReference>
<keyword evidence="6" id="KW-1185">Reference proteome</keyword>
<dbReference type="Pfam" id="PF06371">
    <property type="entry name" value="Drf_GBD"/>
    <property type="match status" value="1"/>
</dbReference>
<dbReference type="SMART" id="SM00498">
    <property type="entry name" value="FH2"/>
    <property type="match status" value="1"/>
</dbReference>
<feature type="domain" description="FH2" evidence="4">
    <location>
        <begin position="1352"/>
        <end position="1756"/>
    </location>
</feature>
<dbReference type="GO" id="GO:0030036">
    <property type="term" value="P:actin cytoskeleton organization"/>
    <property type="evidence" value="ECO:0007669"/>
    <property type="project" value="InterPro"/>
</dbReference>
<feature type="compositionally biased region" description="Pro residues" evidence="2">
    <location>
        <begin position="1250"/>
        <end position="1259"/>
    </location>
</feature>
<dbReference type="InterPro" id="IPR016024">
    <property type="entry name" value="ARM-type_fold"/>
</dbReference>
<sequence>MPPPEVVNVVLADRATVLSTFVTQKSSVGELLSSLLEENESALREAAEVDRISPKDWAVIRVTESEEGRVWKEQVLASLHEQVVLDPFTMVSSLVHPTINSDSQDSSRDASTDALATHLHKPNFALVHTPSLLSLRLANLPSIPPNVEVKVYVMPKMSVNEVIDGVKDLLGLRTSIAEEGKSTRSKITYALYRVASASSREESHLLAEAAPIRAFLQCEDIVELRVPDSFFNKMGTLTSSFTKYWYGISSTTSTASAAPSRQGTATSSFFNYFSSSQSEAGDTIRARGISAPLAIAPEKSGEGTVASRKVVHVMQRGNKGKEKARLSRLFDFGGGVEDGQNVRTEEEDPGKVWSPESEDLPMLPPAISPVDEAEAVISEAERRELEAAFVGLMQELNFRSPVLENMMALPLSRKKVLLEQHQLSQQVSPTTVSSAGETRFSFGGGRTMVNTVQSEDLRDGGLSAASSAQPAIAEILDNADADSAPQTPVSTISSSRWGNSGGLFAGWWSGTAAGPSDDSPEWFVGRMEQRNASAASLSKDMISLRVLLSTASLPWLREFLEVHPGLKALEGVLERSTAKRKSTTATPEVEDLEVVQLEVVKCLRVIMNVENGFKQVIEKPTLITALTECFVTPNPKLHALVGDVLAAICVMSYPAGHELVLDALFYMSFMTSAVSTIKTNVTTVKSIDRRPRFEGFITSFTPEAIENEDYVDVHVWEWRRAACTLVNALVTTIETVEERVLLRAELDRRGLRRTFGALQTLGAPEAILTQISSFYAEEAEDQEEIRKVIMFEQMEADGLSGDLLGLLRVAKERGMLPELVRALEGIVSAAVGNGENHELRRKWDLLENFIECSKELKSVDEEQWSAFMVEYLKSVQHIVGKHALIKERRVAHAAEVPSNVFEELLELEKKVEQTLAEKAEAEKNLAEKTAEINVLKSISPKTDAQPRENFSGVIQRLVQKEKQVLDLQSEIDKLSSKVIDRASMEEKNKKERSERSKQWSSMADEIAKLKNQVAEVTNLAEARAKEITYLKRALESVYARYQKALDEKIDHDDQSLSDAFSPEPTKGTFEALAQKDQEIARLTAVLDELRQDVKRNMIPMEELNTLRQAYNSAPDIEQQKPKTIRGVPRHLREGTLRRRYPSTVNFAPEEDEAYESLLSPTDEAESLIPGGTVSGVMQRLAEPPQIQITSDEELHVQYKAVQTDVDSLDARHTDVLPPVSALLAEIRAAPPAPPLPPSRGSLFPGSLAAHPPPPPPLPSLPQSASGNGFSSSLPPPPPPPAPPPPPPPMVNGAPAAPPPPPPPPMPNLHRSASLPTHLPQIAAGFPPPPPPLPPVAGRRPPPPPPPPANIQNNLLGRPAKPLKPLFWNKIAPQEISATIWKDIKPDGDLKVDQVKQELDTFFGKDAPAHAQKGSEVSTKSAFAKKTRVTLIDLNRANTLAIMLARMRLPYPVIRESLLRIDDTKLSVENLKVIKQYAPTIEEMELVRDYTGDETTLGNAERYFKQVMTIPRLKERVSCMIYRRRFATEIEELQPELMTLHEACREVRNAAKLKQVLFSVLAIGNYLNAASFRGNAYGFQLEALLKLKDVKANGPSAKATPTLLHYLAHLLVKQNPDALHVLKEMPHLEAAARISSQTILSTVKGLGTGLVGIHEEFKALRRMCAAPEGDGFDKVMTKFVVEADYTMEQVNKAADEVEKEMKEVMGYYGENPATVKVEEFFGMVIAFAQALEKANQENSIMEVKLLRENGAKEGAKNNLGVPSRDNRLRIPGRSGDFDNTLRELRGGRRVRREGSRPISRVFLDGSTA</sequence>
<dbReference type="PROSITE" id="PS51232">
    <property type="entry name" value="GBD_FH3"/>
    <property type="match status" value="1"/>
</dbReference>
<evidence type="ECO:0000256" key="1">
    <source>
        <dbReference type="SAM" id="Coils"/>
    </source>
</evidence>
<keyword evidence="1" id="KW-0175">Coiled coil</keyword>
<dbReference type="InterPro" id="IPR042201">
    <property type="entry name" value="FH2_Formin_sf"/>
</dbReference>
<protein>
    <recommendedName>
        <fullName evidence="7">FH2 domain-containing protein</fullName>
    </recommendedName>
</protein>
<dbReference type="PROSITE" id="PS51444">
    <property type="entry name" value="FH2"/>
    <property type="match status" value="1"/>
</dbReference>
<evidence type="ECO:0000313" key="5">
    <source>
        <dbReference type="EMBL" id="GAO49290.1"/>
    </source>
</evidence>
<dbReference type="STRING" id="698492.A0A0E9NIQ1"/>
<feature type="region of interest" description="Disordered" evidence="2">
    <location>
        <begin position="428"/>
        <end position="447"/>
    </location>
</feature>
<dbReference type="SUPFAM" id="SSF101447">
    <property type="entry name" value="Formin homology 2 domain (FH2 domain)"/>
    <property type="match status" value="1"/>
</dbReference>
<dbReference type="InterPro" id="IPR010473">
    <property type="entry name" value="GTPase-bd"/>
</dbReference>
<feature type="region of interest" description="Disordered" evidence="2">
    <location>
        <begin position="337"/>
        <end position="364"/>
    </location>
</feature>
<feature type="region of interest" description="Disordered" evidence="2">
    <location>
        <begin position="1232"/>
        <end position="1357"/>
    </location>
</feature>
<feature type="compositionally biased region" description="Pro residues" evidence="2">
    <location>
        <begin position="1273"/>
        <end position="1306"/>
    </location>
</feature>
<dbReference type="SUPFAM" id="SSF48371">
    <property type="entry name" value="ARM repeat"/>
    <property type="match status" value="1"/>
</dbReference>
<dbReference type="OMA" id="PKREAMY"/>
<dbReference type="InterPro" id="IPR010472">
    <property type="entry name" value="FH3_dom"/>
</dbReference>
<dbReference type="RefSeq" id="XP_019022338.1">
    <property type="nucleotide sequence ID" value="XM_019165585.1"/>
</dbReference>
<reference evidence="5 6" key="1">
    <citation type="journal article" date="2011" name="J. Gen. Appl. Microbiol.">
        <title>Draft genome sequencing of the enigmatic yeast Saitoella complicata.</title>
        <authorList>
            <person name="Nishida H."/>
            <person name="Hamamoto M."/>
            <person name="Sugiyama J."/>
        </authorList>
    </citation>
    <scope>NUCLEOTIDE SEQUENCE [LARGE SCALE GENOMIC DNA]</scope>
    <source>
        <strain evidence="5 6">NRRL Y-17804</strain>
    </source>
</reference>
<accession>A0A0E9NIQ1</accession>
<dbReference type="GO" id="GO:0003779">
    <property type="term" value="F:actin binding"/>
    <property type="evidence" value="ECO:0007669"/>
    <property type="project" value="InterPro"/>
</dbReference>
<dbReference type="Proteomes" id="UP000033140">
    <property type="component" value="Unassembled WGS sequence"/>
</dbReference>
<evidence type="ECO:0008006" key="7">
    <source>
        <dbReference type="Google" id="ProtNLM"/>
    </source>
</evidence>
<dbReference type="Gene3D" id="1.20.58.2220">
    <property type="entry name" value="Formin, FH2 domain"/>
    <property type="match status" value="1"/>
</dbReference>
<dbReference type="InterPro" id="IPR051425">
    <property type="entry name" value="Formin_Homology"/>
</dbReference>
<reference evidence="5 6" key="3">
    <citation type="journal article" date="2015" name="Genome Announc.">
        <title>Draft Genome Sequence of the Archiascomycetous Yeast Saitoella complicata.</title>
        <authorList>
            <person name="Yamauchi K."/>
            <person name="Kondo S."/>
            <person name="Hamamoto M."/>
            <person name="Takahashi Y."/>
            <person name="Ogura Y."/>
            <person name="Hayashi T."/>
            <person name="Nishida H."/>
        </authorList>
    </citation>
    <scope>NUCLEOTIDE SEQUENCE [LARGE SCALE GENOMIC DNA]</scope>
    <source>
        <strain evidence="5 6">NRRL Y-17804</strain>
    </source>
</reference>
<dbReference type="GO" id="GO:0031267">
    <property type="term" value="F:small GTPase binding"/>
    <property type="evidence" value="ECO:0007669"/>
    <property type="project" value="InterPro"/>
</dbReference>
<dbReference type="SMART" id="SM01139">
    <property type="entry name" value="Drf_FH3"/>
    <property type="match status" value="1"/>
</dbReference>
<dbReference type="Gene3D" id="1.25.10.10">
    <property type="entry name" value="Leucine-rich Repeat Variant"/>
    <property type="match status" value="1"/>
</dbReference>
<reference evidence="5 6" key="2">
    <citation type="journal article" date="2014" name="J. Gen. Appl. Microbiol.">
        <title>The early diverging ascomycetous budding yeast Saitoella complicata has three histone deacetylases belonging to the Clr6, Hos2, and Rpd3 lineages.</title>
        <authorList>
            <person name="Nishida H."/>
            <person name="Matsumoto T."/>
            <person name="Kondo S."/>
            <person name="Hamamoto M."/>
            <person name="Yoshikawa H."/>
        </authorList>
    </citation>
    <scope>NUCLEOTIDE SEQUENCE [LARGE SCALE GENOMIC DNA]</scope>
    <source>
        <strain evidence="5 6">NRRL Y-17804</strain>
    </source>
</reference>
<dbReference type="Pfam" id="PF06367">
    <property type="entry name" value="Drf_FH3"/>
    <property type="match status" value="1"/>
</dbReference>
<evidence type="ECO:0000259" key="3">
    <source>
        <dbReference type="PROSITE" id="PS51232"/>
    </source>
</evidence>
<organism evidence="5 6">
    <name type="scientific">Saitoella complicata (strain BCRC 22490 / CBS 7301 / JCM 7358 / NBRC 10748 / NRRL Y-17804)</name>
    <dbReference type="NCBI Taxonomy" id="698492"/>
    <lineage>
        <taxon>Eukaryota</taxon>
        <taxon>Fungi</taxon>
        <taxon>Dikarya</taxon>
        <taxon>Ascomycota</taxon>
        <taxon>Taphrinomycotina</taxon>
        <taxon>Taphrinomycotina incertae sedis</taxon>
        <taxon>Saitoella</taxon>
    </lineage>
</organism>